<gene>
    <name evidence="4" type="ORF">PLOB_00022079</name>
</gene>
<dbReference type="SMART" id="SM00225">
    <property type="entry name" value="BTB"/>
    <property type="match status" value="1"/>
</dbReference>
<dbReference type="PROSITE" id="PS51886">
    <property type="entry name" value="TLDC"/>
    <property type="match status" value="1"/>
</dbReference>
<dbReference type="InterPro" id="IPR045068">
    <property type="entry name" value="BACURD1-3"/>
</dbReference>
<evidence type="ECO:0000259" key="3">
    <source>
        <dbReference type="PROSITE" id="PS51886"/>
    </source>
</evidence>
<dbReference type="Pfam" id="PF02214">
    <property type="entry name" value="BTB_2"/>
    <property type="match status" value="1"/>
</dbReference>
<dbReference type="Proteomes" id="UP001159405">
    <property type="component" value="Unassembled WGS sequence"/>
</dbReference>
<proteinExistence type="predicted"/>
<accession>A0ABN8NQK9</accession>
<name>A0ABN8NQK9_9CNID</name>
<dbReference type="CDD" id="cd18376">
    <property type="entry name" value="BTB_POZ_FIP2-like"/>
    <property type="match status" value="1"/>
</dbReference>
<dbReference type="Pfam" id="PF07534">
    <property type="entry name" value="TLD"/>
    <property type="match status" value="1"/>
</dbReference>
<dbReference type="SMART" id="SM00584">
    <property type="entry name" value="TLDc"/>
    <property type="match status" value="1"/>
</dbReference>
<keyword evidence="1" id="KW-0175">Coiled coil</keyword>
<dbReference type="PROSITE" id="PS50097">
    <property type="entry name" value="BTB"/>
    <property type="match status" value="1"/>
</dbReference>
<dbReference type="PANTHER" id="PTHR11145:SF8">
    <property type="entry name" value="RE57120P"/>
    <property type="match status" value="1"/>
</dbReference>
<evidence type="ECO:0000259" key="2">
    <source>
        <dbReference type="PROSITE" id="PS50097"/>
    </source>
</evidence>
<organism evidence="4 5">
    <name type="scientific">Porites lobata</name>
    <dbReference type="NCBI Taxonomy" id="104759"/>
    <lineage>
        <taxon>Eukaryota</taxon>
        <taxon>Metazoa</taxon>
        <taxon>Cnidaria</taxon>
        <taxon>Anthozoa</taxon>
        <taxon>Hexacorallia</taxon>
        <taxon>Scleractinia</taxon>
        <taxon>Fungiina</taxon>
        <taxon>Poritidae</taxon>
        <taxon>Porites</taxon>
    </lineage>
</organism>
<dbReference type="EMBL" id="CALNXK010000026">
    <property type="protein sequence ID" value="CAH3113406.1"/>
    <property type="molecule type" value="Genomic_DNA"/>
</dbReference>
<keyword evidence="5" id="KW-1185">Reference proteome</keyword>
<dbReference type="InterPro" id="IPR003131">
    <property type="entry name" value="T1-type_BTB"/>
</dbReference>
<dbReference type="SUPFAM" id="SSF54695">
    <property type="entry name" value="POZ domain"/>
    <property type="match status" value="1"/>
</dbReference>
<feature type="coiled-coil region" evidence="1">
    <location>
        <begin position="17"/>
        <end position="51"/>
    </location>
</feature>
<dbReference type="InterPro" id="IPR011333">
    <property type="entry name" value="SKP1/BTB/POZ_sf"/>
</dbReference>
<evidence type="ECO:0000313" key="4">
    <source>
        <dbReference type="EMBL" id="CAH3113406.1"/>
    </source>
</evidence>
<comment type="caution">
    <text evidence="4">The sequence shown here is derived from an EMBL/GenBank/DDBJ whole genome shotgun (WGS) entry which is preliminary data.</text>
</comment>
<reference evidence="4 5" key="1">
    <citation type="submission" date="2022-05" db="EMBL/GenBank/DDBJ databases">
        <authorList>
            <consortium name="Genoscope - CEA"/>
            <person name="William W."/>
        </authorList>
    </citation>
    <scope>NUCLEOTIDE SEQUENCE [LARGE SCALE GENOMIC DNA]</scope>
</reference>
<dbReference type="Gene3D" id="3.30.710.10">
    <property type="entry name" value="Potassium Channel Kv1.1, Chain A"/>
    <property type="match status" value="1"/>
</dbReference>
<dbReference type="InterPro" id="IPR006571">
    <property type="entry name" value="TLDc_dom"/>
</dbReference>
<feature type="domain" description="TLDc" evidence="3">
    <location>
        <begin position="181"/>
        <end position="382"/>
    </location>
</feature>
<sequence length="382" mass="42899">MSDRSQEEEELSHTQVLADVEKQIEAVCNQLQSLKRRASRLRSLLEEQEVYDSMSKKMESMQLSTKVNLNVGGQHFTTTVQTLTKDPDSMLAAMFSGRFPLKPSEDGTYFIDRDGNYFRYILNFLRDGKLSLPEGATFCEEIEAEAEFYQIQGILEELGKPRPSKGADRGAKATEPFDESEILTQEHAKILLGMVPYKTGRWRLLFRASRDGFAAESFHSKCDKKGPTVTVVLSGSFIFGGFTEKAWSSKRGKKPLSATAMLLDLTEEKSEHLQGAQSKQAFLFSLVNPFERGPVRIPAEENESGCSIVCDSKCGPTFRRNLNTDTGKFQSYLHISDNANSSRSSYCRLGGKFSCPEGKPGDLFLTGTKKFIVDDYEVFEFY</sequence>
<evidence type="ECO:0000313" key="5">
    <source>
        <dbReference type="Proteomes" id="UP001159405"/>
    </source>
</evidence>
<feature type="domain" description="BTB" evidence="2">
    <location>
        <begin position="65"/>
        <end position="134"/>
    </location>
</feature>
<dbReference type="PANTHER" id="PTHR11145">
    <property type="entry name" value="BTB/POZ DOMAIN-CONTAINING ADAPTER FOR CUL3-MEDIATED RHOA DEGRADATION PROTEIN FAMILY MEMBER"/>
    <property type="match status" value="1"/>
</dbReference>
<protein>
    <submittedName>
        <fullName evidence="4">Uncharacterized protein</fullName>
    </submittedName>
</protein>
<dbReference type="InterPro" id="IPR000210">
    <property type="entry name" value="BTB/POZ_dom"/>
</dbReference>
<evidence type="ECO:0000256" key="1">
    <source>
        <dbReference type="SAM" id="Coils"/>
    </source>
</evidence>